<dbReference type="Proteomes" id="UP001548189">
    <property type="component" value="Unassembled WGS sequence"/>
</dbReference>
<evidence type="ECO:0000313" key="1">
    <source>
        <dbReference type="EMBL" id="MET1257003.1"/>
    </source>
</evidence>
<protein>
    <submittedName>
        <fullName evidence="1">Uncharacterized protein</fullName>
    </submittedName>
</protein>
<organism evidence="1 2">
    <name type="scientific">Aliikangiella maris</name>
    <dbReference type="NCBI Taxonomy" id="3162458"/>
    <lineage>
        <taxon>Bacteria</taxon>
        <taxon>Pseudomonadati</taxon>
        <taxon>Pseudomonadota</taxon>
        <taxon>Gammaproteobacteria</taxon>
        <taxon>Oceanospirillales</taxon>
        <taxon>Pleioneaceae</taxon>
        <taxon>Aliikangiella</taxon>
    </lineage>
</organism>
<sequence length="134" mass="15509">MDNKQLFKNLKALEDASFPKYCSKCKTEFANEQDYIQNTIPCTATSGLSASTDDKGRAFVKLKRQCRCGQPILDHFSDRRDVSRQGELRRQAFEKVIQSLLKKGLSREQARKELLNYMNHKKSSILEKMGIFNR</sequence>
<keyword evidence="2" id="KW-1185">Reference proteome</keyword>
<dbReference type="EMBL" id="JBEVCJ010000032">
    <property type="protein sequence ID" value="MET1257003.1"/>
    <property type="molecule type" value="Genomic_DNA"/>
</dbReference>
<accession>A0ABV2BYX3</accession>
<proteinExistence type="predicted"/>
<gene>
    <name evidence="1" type="ORF">ABVT43_17805</name>
</gene>
<evidence type="ECO:0000313" key="2">
    <source>
        <dbReference type="Proteomes" id="UP001548189"/>
    </source>
</evidence>
<comment type="caution">
    <text evidence="1">The sequence shown here is derived from an EMBL/GenBank/DDBJ whole genome shotgun (WGS) entry which is preliminary data.</text>
</comment>
<reference evidence="1 2" key="1">
    <citation type="submission" date="2024-06" db="EMBL/GenBank/DDBJ databases">
        <authorList>
            <person name="Li F."/>
        </authorList>
    </citation>
    <scope>NUCLEOTIDE SEQUENCE [LARGE SCALE GENOMIC DNA]</scope>
    <source>
        <strain evidence="1 2">GXAS 311</strain>
    </source>
</reference>
<name>A0ABV2BYX3_9GAMM</name>